<dbReference type="CDD" id="cd01335">
    <property type="entry name" value="Radical_SAM"/>
    <property type="match status" value="1"/>
</dbReference>
<evidence type="ECO:0000256" key="9">
    <source>
        <dbReference type="ARBA" id="ARBA00023014"/>
    </source>
</evidence>
<evidence type="ECO:0000256" key="3">
    <source>
        <dbReference type="ARBA" id="ARBA00022490"/>
    </source>
</evidence>
<dbReference type="AlphaFoldDB" id="A0A1W6LII7"/>
<dbReference type="GO" id="GO:0046872">
    <property type="term" value="F:metal ion binding"/>
    <property type="evidence" value="ECO:0007669"/>
    <property type="project" value="UniProtKB-KW"/>
</dbReference>
<keyword evidence="7 14" id="KW-0479">Metal-binding</keyword>
<comment type="subcellular location">
    <subcellularLocation>
        <location evidence="14">Cytoplasm</location>
    </subcellularLocation>
</comment>
<dbReference type="InterPro" id="IPR038135">
    <property type="entry name" value="Methylthiotransferase_N_sf"/>
</dbReference>
<comment type="catalytic activity">
    <reaction evidence="13">
        <text>N(6)-dimethylallyladenosine(37) in tRNA + (sulfur carrier)-SH + AH2 + 2 S-adenosyl-L-methionine = 2-methylsulfanyl-N(6)-dimethylallyladenosine(37) in tRNA + (sulfur carrier)-H + 5'-deoxyadenosine + L-methionine + A + S-adenosyl-L-homocysteine + 2 H(+)</text>
        <dbReference type="Rhea" id="RHEA:37067"/>
        <dbReference type="Rhea" id="RHEA-COMP:10375"/>
        <dbReference type="Rhea" id="RHEA-COMP:10376"/>
        <dbReference type="Rhea" id="RHEA-COMP:14737"/>
        <dbReference type="Rhea" id="RHEA-COMP:14739"/>
        <dbReference type="ChEBI" id="CHEBI:13193"/>
        <dbReference type="ChEBI" id="CHEBI:15378"/>
        <dbReference type="ChEBI" id="CHEBI:17319"/>
        <dbReference type="ChEBI" id="CHEBI:17499"/>
        <dbReference type="ChEBI" id="CHEBI:29917"/>
        <dbReference type="ChEBI" id="CHEBI:57844"/>
        <dbReference type="ChEBI" id="CHEBI:57856"/>
        <dbReference type="ChEBI" id="CHEBI:59789"/>
        <dbReference type="ChEBI" id="CHEBI:64428"/>
        <dbReference type="ChEBI" id="CHEBI:74415"/>
        <dbReference type="ChEBI" id="CHEBI:74417"/>
        <dbReference type="EC" id="2.8.4.3"/>
    </reaction>
    <physiologicalReaction direction="left-to-right" evidence="13">
        <dbReference type="Rhea" id="RHEA:37068"/>
    </physiologicalReaction>
</comment>
<keyword evidence="5 14" id="KW-0949">S-adenosyl-L-methionine</keyword>
<keyword evidence="9 14" id="KW-0411">Iron-sulfur</keyword>
<comment type="cofactor">
    <cofactor evidence="14">
        <name>[4Fe-4S] cluster</name>
        <dbReference type="ChEBI" id="CHEBI:49883"/>
    </cofactor>
    <text evidence="14">Binds 2 [4Fe-4S] clusters. One cluster is coordinated with 3 cysteines and an exchangeable S-adenosyl-L-methionine.</text>
</comment>
<dbReference type="InterPro" id="IPR020612">
    <property type="entry name" value="Methylthiotransferase_CS"/>
</dbReference>
<dbReference type="GO" id="GO:0005829">
    <property type="term" value="C:cytosol"/>
    <property type="evidence" value="ECO:0007669"/>
    <property type="project" value="TreeGrafter"/>
</dbReference>
<feature type="binding site" evidence="14">
    <location>
        <position position="154"/>
    </location>
    <ligand>
        <name>[4Fe-4S] cluster</name>
        <dbReference type="ChEBI" id="CHEBI:49883"/>
        <label>2</label>
        <note>4Fe-4S-S-AdoMet</note>
    </ligand>
</feature>
<dbReference type="PROSITE" id="PS50926">
    <property type="entry name" value="TRAM"/>
    <property type="match status" value="1"/>
</dbReference>
<evidence type="ECO:0000256" key="5">
    <source>
        <dbReference type="ARBA" id="ARBA00022691"/>
    </source>
</evidence>
<dbReference type="SFLD" id="SFLDG01061">
    <property type="entry name" value="methylthiotransferase"/>
    <property type="match status" value="1"/>
</dbReference>
<sequence>MKKVFIKTFGCQMNEYDSDKMSDVMRAAEGYEPTNDPEQADLILFNTCSVREKAQEKVFSDLGRVKHLKAKGVMIGVGGCVASQEGAAIIERAPYVDVVFGPQTLHRLPELLARRQVQRRPQVDISFPEIEKFDHLPPARVEGASAFVSIMEGCSKYCSYCVVPYTRGEEVSRPFDDVLVEVAGLADQGVKEITLLGQNVNAYRGAMGGTAEIADFALLIEYVAEIPGIERIRYTTSHPNEFTQRLIDVYAKVPQLVNHLHLPVQHGSDRILMAMKRGYTALEYKSTVRKLRAVRPDIAMSSDFIVGFPGETDDDFAKMMKLIDDVGYDASFSFIFSKRPGTPAASLDDDTPHETKLARLQVLQARIEENVSRISHAMVGSTRRLLVEGPSRRDAGELMGRTECNRIVNFKGPARLVGQMIDVTITEAYAHSLRAEVQVSETVAG</sequence>
<dbReference type="PROSITE" id="PS51918">
    <property type="entry name" value="RADICAL_SAM"/>
    <property type="match status" value="1"/>
</dbReference>
<dbReference type="FunFam" id="3.40.50.12160:FF:000001">
    <property type="entry name" value="tRNA-2-methylthio-N(6)-dimethylallyladenosine synthase"/>
    <property type="match status" value="1"/>
</dbReference>
<feature type="binding site" evidence="14">
    <location>
        <position position="158"/>
    </location>
    <ligand>
        <name>[4Fe-4S] cluster</name>
        <dbReference type="ChEBI" id="CHEBI:49883"/>
        <label>2</label>
        <note>4Fe-4S-S-AdoMet</note>
    </ligand>
</feature>
<evidence type="ECO:0000256" key="10">
    <source>
        <dbReference type="ARBA" id="ARBA00033765"/>
    </source>
</evidence>
<evidence type="ECO:0000256" key="14">
    <source>
        <dbReference type="HAMAP-Rule" id="MF_01864"/>
    </source>
</evidence>
<dbReference type="PROSITE" id="PS51449">
    <property type="entry name" value="MTTASE_N"/>
    <property type="match status" value="1"/>
</dbReference>
<dbReference type="NCBIfam" id="TIGR01574">
    <property type="entry name" value="miaB-methiolase"/>
    <property type="match status" value="1"/>
</dbReference>
<evidence type="ECO:0000256" key="2">
    <source>
        <dbReference type="ARBA" id="ARBA00022485"/>
    </source>
</evidence>
<comment type="catalytic activity">
    <reaction evidence="12">
        <text>2-thio-N(6)-dimethylallyladenosine(37) in tRNA + S-adenosyl-L-methionine = 2-methylsulfanyl-N(6)-dimethylallyladenosine(37) in tRNA + S-adenosyl-L-homocysteine + H(+)</text>
        <dbReference type="Rhea" id="RHEA:37063"/>
        <dbReference type="Rhea" id="RHEA-COMP:10376"/>
        <dbReference type="Rhea" id="RHEA-COMP:10377"/>
        <dbReference type="ChEBI" id="CHEBI:15378"/>
        <dbReference type="ChEBI" id="CHEBI:57856"/>
        <dbReference type="ChEBI" id="CHEBI:59789"/>
        <dbReference type="ChEBI" id="CHEBI:74416"/>
        <dbReference type="ChEBI" id="CHEBI:74417"/>
    </reaction>
    <physiologicalReaction direction="left-to-right" evidence="12">
        <dbReference type="Rhea" id="RHEA:37064"/>
    </physiologicalReaction>
</comment>
<dbReference type="Gene3D" id="3.80.30.20">
    <property type="entry name" value="tm_1862 like domain"/>
    <property type="match status" value="1"/>
</dbReference>
<accession>A0A1W6LII7</accession>
<evidence type="ECO:0000256" key="8">
    <source>
        <dbReference type="ARBA" id="ARBA00023004"/>
    </source>
</evidence>
<dbReference type="InterPro" id="IPR023404">
    <property type="entry name" value="rSAM_horseshoe"/>
</dbReference>
<dbReference type="Pfam" id="PF00919">
    <property type="entry name" value="UPF0004"/>
    <property type="match status" value="1"/>
</dbReference>
<evidence type="ECO:0000256" key="11">
    <source>
        <dbReference type="ARBA" id="ARBA00050926"/>
    </source>
</evidence>
<dbReference type="InterPro" id="IPR006638">
    <property type="entry name" value="Elp3/MiaA/NifB-like_rSAM"/>
</dbReference>
<name>A0A1W6LII7_9BURK</name>
<evidence type="ECO:0000256" key="13">
    <source>
        <dbReference type="ARBA" id="ARBA00052587"/>
    </source>
</evidence>
<feature type="binding site" evidence="14">
    <location>
        <position position="161"/>
    </location>
    <ligand>
        <name>[4Fe-4S] cluster</name>
        <dbReference type="ChEBI" id="CHEBI:49883"/>
        <label>2</label>
        <note>4Fe-4S-S-AdoMet</note>
    </ligand>
</feature>
<dbReference type="EC" id="2.8.4.3" evidence="10 14"/>
<dbReference type="SFLD" id="SFLDG01082">
    <property type="entry name" value="B12-binding_domain_containing"/>
    <property type="match status" value="1"/>
</dbReference>
<dbReference type="Pfam" id="PF04055">
    <property type="entry name" value="Radical_SAM"/>
    <property type="match status" value="1"/>
</dbReference>
<reference evidence="15 16" key="1">
    <citation type="submission" date="2016-04" db="EMBL/GenBank/DDBJ databases">
        <title>Complete genome sequence of natural rubber-degrading, novel Gram-negative bacterium, Rhizobacter gummiphilus strain NS21.</title>
        <authorList>
            <person name="Tabata M."/>
            <person name="Kasai D."/>
            <person name="Fukuda M."/>
        </authorList>
    </citation>
    <scope>NUCLEOTIDE SEQUENCE [LARGE SCALE GENOMIC DNA]</scope>
    <source>
        <strain evidence="15 16">NS21</strain>
    </source>
</reference>
<feature type="binding site" evidence="14">
    <location>
        <position position="48"/>
    </location>
    <ligand>
        <name>[4Fe-4S] cluster</name>
        <dbReference type="ChEBI" id="CHEBI:49883"/>
        <label>1</label>
    </ligand>
</feature>
<evidence type="ECO:0000256" key="4">
    <source>
        <dbReference type="ARBA" id="ARBA00022679"/>
    </source>
</evidence>
<dbReference type="EMBL" id="CP015118">
    <property type="protein sequence ID" value="ARN24039.1"/>
    <property type="molecule type" value="Genomic_DNA"/>
</dbReference>
<dbReference type="NCBIfam" id="TIGR00089">
    <property type="entry name" value="MiaB/RimO family radical SAM methylthiotransferase"/>
    <property type="match status" value="1"/>
</dbReference>
<dbReference type="InterPro" id="IPR005839">
    <property type="entry name" value="Methylthiotransferase"/>
</dbReference>
<dbReference type="GO" id="GO:0035597">
    <property type="term" value="F:tRNA-2-methylthio-N(6)-dimethylallyladenosine(37) synthase activity"/>
    <property type="evidence" value="ECO:0007669"/>
    <property type="project" value="UniProtKB-EC"/>
</dbReference>
<gene>
    <name evidence="14" type="primary">miaB</name>
    <name evidence="15" type="ORF">A4W93_24375</name>
</gene>
<keyword evidence="4 14" id="KW-0808">Transferase</keyword>
<dbReference type="Gene3D" id="3.40.50.12160">
    <property type="entry name" value="Methylthiotransferase, N-terminal domain"/>
    <property type="match status" value="1"/>
</dbReference>
<evidence type="ECO:0000256" key="1">
    <source>
        <dbReference type="ARBA" id="ARBA00003234"/>
    </source>
</evidence>
<dbReference type="RefSeq" id="WP_085754313.1">
    <property type="nucleotide sequence ID" value="NZ_BSPR01000015.1"/>
</dbReference>
<comment type="subunit">
    <text evidence="14">Monomer.</text>
</comment>
<dbReference type="InterPro" id="IPR007197">
    <property type="entry name" value="rSAM"/>
</dbReference>
<proteinExistence type="inferred from homology"/>
<dbReference type="SFLD" id="SFLDF00273">
    <property type="entry name" value="(dimethylallyl)adenosine_tRNA"/>
    <property type="match status" value="1"/>
</dbReference>
<dbReference type="InterPro" id="IPR002792">
    <property type="entry name" value="TRAM_dom"/>
</dbReference>
<evidence type="ECO:0000256" key="7">
    <source>
        <dbReference type="ARBA" id="ARBA00022723"/>
    </source>
</evidence>
<evidence type="ECO:0000256" key="6">
    <source>
        <dbReference type="ARBA" id="ARBA00022694"/>
    </source>
</evidence>
<dbReference type="SUPFAM" id="SSF102114">
    <property type="entry name" value="Radical SAM enzymes"/>
    <property type="match status" value="1"/>
</dbReference>
<dbReference type="SMART" id="SM00729">
    <property type="entry name" value="Elp3"/>
    <property type="match status" value="1"/>
</dbReference>
<evidence type="ECO:0000256" key="12">
    <source>
        <dbReference type="ARBA" id="ARBA00052380"/>
    </source>
</evidence>
<dbReference type="KEGG" id="rgu:A4W93_24375"/>
<comment type="similarity">
    <text evidence="14">Belongs to the methylthiotransferase family. MiaB subfamily.</text>
</comment>
<comment type="catalytic activity">
    <reaction evidence="11">
        <text>N(6)-dimethylallyladenosine(37) in tRNA + (sulfur carrier)-SH + AH2 + S-adenosyl-L-methionine = 2-thio-N(6)-dimethylallyladenosine(37) in tRNA + (sulfur carrier)-H + 5'-deoxyadenosine + L-methionine + A + H(+)</text>
        <dbReference type="Rhea" id="RHEA:36339"/>
        <dbReference type="Rhea" id="RHEA-COMP:10375"/>
        <dbReference type="Rhea" id="RHEA-COMP:10377"/>
        <dbReference type="Rhea" id="RHEA-COMP:14737"/>
        <dbReference type="Rhea" id="RHEA-COMP:14739"/>
        <dbReference type="ChEBI" id="CHEBI:13193"/>
        <dbReference type="ChEBI" id="CHEBI:15378"/>
        <dbReference type="ChEBI" id="CHEBI:17319"/>
        <dbReference type="ChEBI" id="CHEBI:17499"/>
        <dbReference type="ChEBI" id="CHEBI:29917"/>
        <dbReference type="ChEBI" id="CHEBI:57844"/>
        <dbReference type="ChEBI" id="CHEBI:59789"/>
        <dbReference type="ChEBI" id="CHEBI:64428"/>
        <dbReference type="ChEBI" id="CHEBI:74415"/>
        <dbReference type="ChEBI" id="CHEBI:74416"/>
    </reaction>
    <physiologicalReaction direction="left-to-right" evidence="11">
        <dbReference type="Rhea" id="RHEA:36340"/>
    </physiologicalReaction>
</comment>
<dbReference type="OrthoDB" id="9805215at2"/>
<dbReference type="PANTHER" id="PTHR43020">
    <property type="entry name" value="CDK5 REGULATORY SUBUNIT-ASSOCIATED PROTEIN 1"/>
    <property type="match status" value="1"/>
</dbReference>
<evidence type="ECO:0000313" key="15">
    <source>
        <dbReference type="EMBL" id="ARN24039.1"/>
    </source>
</evidence>
<dbReference type="Proteomes" id="UP000193427">
    <property type="component" value="Chromosome"/>
</dbReference>
<dbReference type="PANTHER" id="PTHR43020:SF2">
    <property type="entry name" value="MITOCHONDRIAL TRNA METHYLTHIOTRANSFERASE CDK5RAP1"/>
    <property type="match status" value="1"/>
</dbReference>
<organism evidence="15 16">
    <name type="scientific">Piscinibacter gummiphilus</name>
    <dbReference type="NCBI Taxonomy" id="946333"/>
    <lineage>
        <taxon>Bacteria</taxon>
        <taxon>Pseudomonadati</taxon>
        <taxon>Pseudomonadota</taxon>
        <taxon>Betaproteobacteria</taxon>
        <taxon>Burkholderiales</taxon>
        <taxon>Sphaerotilaceae</taxon>
        <taxon>Piscinibacter</taxon>
    </lineage>
</organism>
<dbReference type="PROSITE" id="PS01278">
    <property type="entry name" value="MTTASE_RADICAL"/>
    <property type="match status" value="1"/>
</dbReference>
<dbReference type="InterPro" id="IPR058240">
    <property type="entry name" value="rSAM_sf"/>
</dbReference>
<dbReference type="SFLD" id="SFLDS00029">
    <property type="entry name" value="Radical_SAM"/>
    <property type="match status" value="1"/>
</dbReference>
<protein>
    <recommendedName>
        <fullName evidence="10 14">tRNA-2-methylthio-N(6)-dimethylallyladenosine synthase</fullName>
        <ecNumber evidence="10 14">2.8.4.3</ecNumber>
    </recommendedName>
    <alternativeName>
        <fullName evidence="14">(Dimethylallyl)adenosine tRNA methylthiotransferase MiaB</fullName>
    </alternativeName>
    <alternativeName>
        <fullName evidence="14">tRNA-i(6)A37 methylthiotransferase</fullName>
    </alternativeName>
</protein>
<dbReference type="InterPro" id="IPR013848">
    <property type="entry name" value="Methylthiotransferase_N"/>
</dbReference>
<keyword evidence="6 14" id="KW-0819">tRNA processing</keyword>
<dbReference type="STRING" id="946333.A4W93_24375"/>
<feature type="binding site" evidence="14">
    <location>
        <position position="80"/>
    </location>
    <ligand>
        <name>[4Fe-4S] cluster</name>
        <dbReference type="ChEBI" id="CHEBI:49883"/>
        <label>1</label>
    </ligand>
</feature>
<keyword evidence="3 14" id="KW-0963">Cytoplasm</keyword>
<keyword evidence="8 14" id="KW-0408">Iron</keyword>
<dbReference type="HAMAP" id="MF_01864">
    <property type="entry name" value="tRNA_metthiotr_MiaB"/>
    <property type="match status" value="1"/>
</dbReference>
<dbReference type="FunFam" id="3.80.30.20:FF:000001">
    <property type="entry name" value="tRNA-2-methylthio-N(6)-dimethylallyladenosine synthase 2"/>
    <property type="match status" value="1"/>
</dbReference>
<dbReference type="Pfam" id="PF01938">
    <property type="entry name" value="TRAM"/>
    <property type="match status" value="1"/>
</dbReference>
<keyword evidence="16" id="KW-1185">Reference proteome</keyword>
<dbReference type="InterPro" id="IPR006463">
    <property type="entry name" value="MiaB_methiolase"/>
</dbReference>
<evidence type="ECO:0000313" key="16">
    <source>
        <dbReference type="Proteomes" id="UP000193427"/>
    </source>
</evidence>
<dbReference type="GO" id="GO:0051539">
    <property type="term" value="F:4 iron, 4 sulfur cluster binding"/>
    <property type="evidence" value="ECO:0007669"/>
    <property type="project" value="UniProtKB-UniRule"/>
</dbReference>
<feature type="binding site" evidence="14">
    <location>
        <position position="11"/>
    </location>
    <ligand>
        <name>[4Fe-4S] cluster</name>
        <dbReference type="ChEBI" id="CHEBI:49883"/>
        <label>1</label>
    </ligand>
</feature>
<comment type="function">
    <text evidence="1 14">Catalyzes the methylthiolation of N6-(dimethylallyl)adenosine (i(6)A), leading to the formation of 2-methylthio-N6-(dimethylallyl)adenosine (ms(2)i(6)A) at position 37 in tRNAs that read codons beginning with uridine.</text>
</comment>
<keyword evidence="2 14" id="KW-0004">4Fe-4S</keyword>